<keyword evidence="2" id="KW-0132">Cell division</keyword>
<evidence type="ECO:0000313" key="8">
    <source>
        <dbReference type="EMBL" id="RWR84109.1"/>
    </source>
</evidence>
<dbReference type="InterPro" id="IPR039361">
    <property type="entry name" value="Cyclin"/>
</dbReference>
<dbReference type="Gene3D" id="1.10.472.10">
    <property type="entry name" value="Cyclin-like"/>
    <property type="match status" value="2"/>
</dbReference>
<keyword evidence="4" id="KW-0131">Cell cycle</keyword>
<dbReference type="AlphaFoldDB" id="A0A443P032"/>
<organism evidence="8 9">
    <name type="scientific">Cinnamomum micranthum f. kanehirae</name>
    <dbReference type="NCBI Taxonomy" id="337451"/>
    <lineage>
        <taxon>Eukaryota</taxon>
        <taxon>Viridiplantae</taxon>
        <taxon>Streptophyta</taxon>
        <taxon>Embryophyta</taxon>
        <taxon>Tracheophyta</taxon>
        <taxon>Spermatophyta</taxon>
        <taxon>Magnoliopsida</taxon>
        <taxon>Magnoliidae</taxon>
        <taxon>Laurales</taxon>
        <taxon>Lauraceae</taxon>
        <taxon>Cinnamomum</taxon>
    </lineage>
</organism>
<dbReference type="FunFam" id="1.10.472.10:FF:000060">
    <property type="entry name" value="D6-type cyclin"/>
    <property type="match status" value="1"/>
</dbReference>
<dbReference type="EMBL" id="QPKB01000005">
    <property type="protein sequence ID" value="RWR84109.1"/>
    <property type="molecule type" value="Genomic_DNA"/>
</dbReference>
<dbReference type="Proteomes" id="UP000283530">
    <property type="component" value="Unassembled WGS sequence"/>
</dbReference>
<dbReference type="STRING" id="337451.A0A443P032"/>
<feature type="region of interest" description="Disordered" evidence="6">
    <location>
        <begin position="329"/>
        <end position="355"/>
    </location>
</feature>
<keyword evidence="9" id="KW-1185">Reference proteome</keyword>
<reference evidence="8 9" key="1">
    <citation type="journal article" date="2019" name="Nat. Plants">
        <title>Stout camphor tree genome fills gaps in understanding of flowering plant genome evolution.</title>
        <authorList>
            <person name="Chaw S.M."/>
            <person name="Liu Y.C."/>
            <person name="Wu Y.W."/>
            <person name="Wang H.Y."/>
            <person name="Lin C.I."/>
            <person name="Wu C.S."/>
            <person name="Ke H.M."/>
            <person name="Chang L.Y."/>
            <person name="Hsu C.Y."/>
            <person name="Yang H.T."/>
            <person name="Sudianto E."/>
            <person name="Hsu M.H."/>
            <person name="Wu K.P."/>
            <person name="Wang L.N."/>
            <person name="Leebens-Mack J.H."/>
            <person name="Tsai I.J."/>
        </authorList>
    </citation>
    <scope>NUCLEOTIDE SEQUENCE [LARGE SCALE GENOMIC DNA]</scope>
    <source>
        <strain evidence="9">cv. Chaw 1501</strain>
        <tissue evidence="8">Young leaves</tissue>
    </source>
</reference>
<dbReference type="PROSITE" id="PS00292">
    <property type="entry name" value="CYCLINS"/>
    <property type="match status" value="1"/>
</dbReference>
<sequence>MAPNFDFESSGLFCSEDNNSIMGFGEDDDDDDDDDVVVVVEEEQRYYQPGQSQSHGCSQDFLMEFPVTDVSLCEMVENECHNMPRDDYKRRLESGVLDSSLRTFAVDWIGKAHAHYDFGPLTAYRSINYFDRFLSSYELPEGKPWMIQLVILACLFIAAKVEETTVPRFRDLQVAIGNLHFKARAVHKMELLILTKLKWRMQPITPFSLLHYFLQKENNNNPPLQSSIYRSVEVVLRASRGIEFLEFRPSELAAAVAISVTKESETVDFENAVSRCLFVDKAGVFKCFELIQKMGLISRSRPFQSVCWSSSLVSNSPIGVLDASWSNRTGETSIQTREDSKESPTPPAAKRLKLD</sequence>
<dbReference type="SMART" id="SM00385">
    <property type="entry name" value="CYCLIN"/>
    <property type="match status" value="1"/>
</dbReference>
<evidence type="ECO:0000256" key="2">
    <source>
        <dbReference type="ARBA" id="ARBA00022618"/>
    </source>
</evidence>
<dbReference type="SUPFAM" id="SSF47954">
    <property type="entry name" value="Cyclin-like"/>
    <property type="match status" value="1"/>
</dbReference>
<dbReference type="CDD" id="cd20543">
    <property type="entry name" value="CYCLIN_AtCycD-like_rpt1"/>
    <property type="match status" value="1"/>
</dbReference>
<dbReference type="InterPro" id="IPR004367">
    <property type="entry name" value="Cyclin_C-dom"/>
</dbReference>
<dbReference type="InterPro" id="IPR013763">
    <property type="entry name" value="Cyclin-like_dom"/>
</dbReference>
<dbReference type="Pfam" id="PF00134">
    <property type="entry name" value="Cyclin_N"/>
    <property type="match status" value="1"/>
</dbReference>
<evidence type="ECO:0000313" key="9">
    <source>
        <dbReference type="Proteomes" id="UP000283530"/>
    </source>
</evidence>
<dbReference type="InterPro" id="IPR048258">
    <property type="entry name" value="Cyclins_cyclin-box"/>
</dbReference>
<evidence type="ECO:0000256" key="4">
    <source>
        <dbReference type="ARBA" id="ARBA00023306"/>
    </source>
</evidence>
<comment type="similarity">
    <text evidence="1">Belongs to the cyclin family. Cyclin D subfamily.</text>
</comment>
<name>A0A443P032_9MAGN</name>
<accession>A0A443P032</accession>
<feature type="domain" description="Cyclin-like" evidence="7">
    <location>
        <begin position="107"/>
        <end position="195"/>
    </location>
</feature>
<dbReference type="CDD" id="cd20544">
    <property type="entry name" value="CYCLIN_AtCycD-like_rpt2"/>
    <property type="match status" value="1"/>
</dbReference>
<evidence type="ECO:0000256" key="1">
    <source>
        <dbReference type="ARBA" id="ARBA00009065"/>
    </source>
</evidence>
<dbReference type="GO" id="GO:0051301">
    <property type="term" value="P:cell division"/>
    <property type="evidence" value="ECO:0007669"/>
    <property type="project" value="UniProtKB-KW"/>
</dbReference>
<comment type="caution">
    <text evidence="8">The sequence shown here is derived from an EMBL/GenBank/DDBJ whole genome shotgun (WGS) entry which is preliminary data.</text>
</comment>
<dbReference type="InterPro" id="IPR036915">
    <property type="entry name" value="Cyclin-like_sf"/>
</dbReference>
<dbReference type="Pfam" id="PF02984">
    <property type="entry name" value="Cyclin_C"/>
    <property type="match status" value="1"/>
</dbReference>
<evidence type="ECO:0000256" key="5">
    <source>
        <dbReference type="RuleBase" id="RU000383"/>
    </source>
</evidence>
<proteinExistence type="inferred from homology"/>
<evidence type="ECO:0000256" key="6">
    <source>
        <dbReference type="SAM" id="MobiDB-lite"/>
    </source>
</evidence>
<dbReference type="OrthoDB" id="5590282at2759"/>
<gene>
    <name evidence="8" type="ORF">CKAN_01289600</name>
</gene>
<evidence type="ECO:0000256" key="3">
    <source>
        <dbReference type="ARBA" id="ARBA00023127"/>
    </source>
</evidence>
<dbReference type="PANTHER" id="PTHR10177">
    <property type="entry name" value="CYCLINS"/>
    <property type="match status" value="1"/>
</dbReference>
<evidence type="ECO:0000259" key="7">
    <source>
        <dbReference type="SMART" id="SM00385"/>
    </source>
</evidence>
<dbReference type="InterPro" id="IPR006671">
    <property type="entry name" value="Cyclin_N"/>
</dbReference>
<keyword evidence="3 5" id="KW-0195">Cyclin</keyword>
<protein>
    <submittedName>
        <fullName evidence="8">Cyclin-D4-1 isoform X1</fullName>
    </submittedName>
</protein>